<keyword evidence="2" id="KW-0808">Transferase</keyword>
<protein>
    <submittedName>
        <fullName evidence="2">Reverse transcriptase</fullName>
    </submittedName>
</protein>
<dbReference type="SUPFAM" id="SSF56219">
    <property type="entry name" value="DNase I-like"/>
    <property type="match status" value="1"/>
</dbReference>
<sequence length="988" mass="114514">MERVRRSYGFSNGLEVDPDGSKGGLCLAWKENVRISVQNFSKRHIDVRIDDQNTDQQWRLTGFYGSPYAKEREESWQLLKSLKGDDEHPWFVCGDFNEIMYGFEKQGGLPREEKRMEEFRNTLQDCQLFDLGFSGNWFTWERGNLPETNIRERLDRGVANKKWISMFPQANIKHLVHSTSDHCPLLIVTNKDEYTKRQETFKFEAWWVIEETFEAEVRRIWEANPGNLTKKLECLQQGLKQWATRMGESRKRKKEALTSKLATLLEAERTDDNLAEIIDTKVQLNFEIDKDESYWEQRARINRLKLGDRNTAFFHSMATQRRQRNIIQKLQHTDGRETEDQKEMAELARAYFQDLFKAGRRGQTAHLLNGVEQCISEEDNKALTEPYPQEEIWNSLASMGATKAPGEDGFPAIFFQKFWHIVGNEVSTYCLQQLNGDMEVSQINTTHIVLIPKKTNPTNLSHFRPISLCNVIYKIIAKTIASRLRGVLEKCIDKAQSAFVPGRLISDNVLVAYEILHTMKRKRWGKKRLMAVKLDMSKAYDRVEWGFLEEMMRKMGFDPKWIQLILKCVETVTYSVVLNNHVGSVFSPKRGLRQGDPLSPFLFLICGEGLSSLIRLAQKEENLKGVRASRRGPQISHLLFVDDCIIFGEATERGAGLLKKILREYRECSGQKVNFDKSTVFFSSNTGNEDKMIVSQLLSVRSSNDPERYLGLPNMVGKRKKEAFQNLKDRFKQRIDNWSTRQLSQGGKEIFIKSILQAIPTFSMACFLLPKSLCSDLEKIVAKFWWQKGHGKRGIHWCMWKELCISKELGGMGFRRFDLFNITLLAKQDWRIINYPNSLLAQVLKVKYFPNSEFTNSQLGNLPSLTWRSVWAAKGLLENRLCWRVGKGNQISVWNDRWIPGGEIINSSEGNENTEIKLVADLIEASSRKWKKEVIENTFPEQIVEKIMQIPLAEDTYEDFQVWRGEHTGDFTVRIAYQLLQETTLNPN</sequence>
<dbReference type="InterPro" id="IPR036691">
    <property type="entry name" value="Endo/exonu/phosph_ase_sf"/>
</dbReference>
<evidence type="ECO:0000313" key="2">
    <source>
        <dbReference type="EMBL" id="KAA3478183.1"/>
    </source>
</evidence>
<dbReference type="InterPro" id="IPR000477">
    <property type="entry name" value="RT_dom"/>
</dbReference>
<evidence type="ECO:0000259" key="1">
    <source>
        <dbReference type="PROSITE" id="PS50878"/>
    </source>
</evidence>
<dbReference type="InterPro" id="IPR043502">
    <property type="entry name" value="DNA/RNA_pol_sf"/>
</dbReference>
<reference evidence="3" key="1">
    <citation type="journal article" date="2019" name="Plant Biotechnol. J.">
        <title>Genome sequencing of the Australian wild diploid species Gossypium australe highlights disease resistance and delayed gland morphogenesis.</title>
        <authorList>
            <person name="Cai Y."/>
            <person name="Cai X."/>
            <person name="Wang Q."/>
            <person name="Wang P."/>
            <person name="Zhang Y."/>
            <person name="Cai C."/>
            <person name="Xu Y."/>
            <person name="Wang K."/>
            <person name="Zhou Z."/>
            <person name="Wang C."/>
            <person name="Geng S."/>
            <person name="Li B."/>
            <person name="Dong Q."/>
            <person name="Hou Y."/>
            <person name="Wang H."/>
            <person name="Ai P."/>
            <person name="Liu Z."/>
            <person name="Yi F."/>
            <person name="Sun M."/>
            <person name="An G."/>
            <person name="Cheng J."/>
            <person name="Zhang Y."/>
            <person name="Shi Q."/>
            <person name="Xie Y."/>
            <person name="Shi X."/>
            <person name="Chang Y."/>
            <person name="Huang F."/>
            <person name="Chen Y."/>
            <person name="Hong S."/>
            <person name="Mi L."/>
            <person name="Sun Q."/>
            <person name="Zhang L."/>
            <person name="Zhou B."/>
            <person name="Peng R."/>
            <person name="Zhang X."/>
            <person name="Liu F."/>
        </authorList>
    </citation>
    <scope>NUCLEOTIDE SEQUENCE [LARGE SCALE GENOMIC DNA]</scope>
    <source>
        <strain evidence="3">cv. PA1801</strain>
    </source>
</reference>
<dbReference type="SUPFAM" id="SSF56672">
    <property type="entry name" value="DNA/RNA polymerases"/>
    <property type="match status" value="1"/>
</dbReference>
<dbReference type="InterPro" id="IPR005135">
    <property type="entry name" value="Endo/exonuclease/phosphatase"/>
</dbReference>
<feature type="domain" description="Reverse transcriptase" evidence="1">
    <location>
        <begin position="432"/>
        <end position="714"/>
    </location>
</feature>
<dbReference type="Proteomes" id="UP000325315">
    <property type="component" value="Unassembled WGS sequence"/>
</dbReference>
<evidence type="ECO:0000313" key="3">
    <source>
        <dbReference type="Proteomes" id="UP000325315"/>
    </source>
</evidence>
<dbReference type="PANTHER" id="PTHR46890">
    <property type="entry name" value="NON-LTR RETROLELEMENT REVERSE TRANSCRIPTASE-LIKE PROTEIN-RELATED"/>
    <property type="match status" value="1"/>
</dbReference>
<dbReference type="Gene3D" id="3.60.10.10">
    <property type="entry name" value="Endonuclease/exonuclease/phosphatase"/>
    <property type="match status" value="1"/>
</dbReference>
<keyword evidence="3" id="KW-1185">Reference proteome</keyword>
<accession>A0A5B6W9Z9</accession>
<dbReference type="Pfam" id="PF03372">
    <property type="entry name" value="Exo_endo_phos"/>
    <property type="match status" value="1"/>
</dbReference>
<name>A0A5B6W9Z9_9ROSI</name>
<gene>
    <name evidence="2" type="ORF">EPI10_012006</name>
</gene>
<comment type="caution">
    <text evidence="2">The sequence shown here is derived from an EMBL/GenBank/DDBJ whole genome shotgun (WGS) entry which is preliminary data.</text>
</comment>
<dbReference type="AlphaFoldDB" id="A0A5B6W9Z9"/>
<dbReference type="EMBL" id="SMMG02000004">
    <property type="protein sequence ID" value="KAA3478183.1"/>
    <property type="molecule type" value="Genomic_DNA"/>
</dbReference>
<dbReference type="PANTHER" id="PTHR46890:SF48">
    <property type="entry name" value="RNA-DIRECTED DNA POLYMERASE"/>
    <property type="match status" value="1"/>
</dbReference>
<dbReference type="OrthoDB" id="1001505at2759"/>
<keyword evidence="2" id="KW-0695">RNA-directed DNA polymerase</keyword>
<dbReference type="PROSITE" id="PS50878">
    <property type="entry name" value="RT_POL"/>
    <property type="match status" value="1"/>
</dbReference>
<dbReference type="InterPro" id="IPR052343">
    <property type="entry name" value="Retrotransposon-Effector_Assoc"/>
</dbReference>
<dbReference type="CDD" id="cd01650">
    <property type="entry name" value="RT_nLTR_like"/>
    <property type="match status" value="1"/>
</dbReference>
<dbReference type="Pfam" id="PF00078">
    <property type="entry name" value="RVT_1"/>
    <property type="match status" value="1"/>
</dbReference>
<keyword evidence="2" id="KW-0548">Nucleotidyltransferase</keyword>
<organism evidence="2 3">
    <name type="scientific">Gossypium australe</name>
    <dbReference type="NCBI Taxonomy" id="47621"/>
    <lineage>
        <taxon>Eukaryota</taxon>
        <taxon>Viridiplantae</taxon>
        <taxon>Streptophyta</taxon>
        <taxon>Embryophyta</taxon>
        <taxon>Tracheophyta</taxon>
        <taxon>Spermatophyta</taxon>
        <taxon>Magnoliopsida</taxon>
        <taxon>eudicotyledons</taxon>
        <taxon>Gunneridae</taxon>
        <taxon>Pentapetalae</taxon>
        <taxon>rosids</taxon>
        <taxon>malvids</taxon>
        <taxon>Malvales</taxon>
        <taxon>Malvaceae</taxon>
        <taxon>Malvoideae</taxon>
        <taxon>Gossypium</taxon>
    </lineage>
</organism>
<dbReference type="GO" id="GO:0003964">
    <property type="term" value="F:RNA-directed DNA polymerase activity"/>
    <property type="evidence" value="ECO:0007669"/>
    <property type="project" value="UniProtKB-KW"/>
</dbReference>
<proteinExistence type="predicted"/>